<sequence>MKEKNEFKETKSANNNSTLSLHIAAYENLIEATTDSDEFIKDESLKAIKKWKTTKKVFIDSPLIIQNPFEFPRQQENKNMEPEMMQFKASQQLLHPNLPEKNVIKDQKTSSDEVINKPNRMLSLSLDFLEEILSQFSSQRIRESSAPKPRDFNAAESLRKFMLSGREPFFATLKYFSHVSSVFVSFRHFKVYVNRFCIEEDEPNELIFPHDFQFLNQILQVISKSNKRLSLDGYPESFGGRREFFKMKASKHIVAGRFNEIYSRLDDLSRRRRPKAGYRRVCFYSNDRDYERFLNVQSLELKRKPVICDGQQDFTAYAIEGFLKLLCEHLPNLQHLKISLHSSVKCRGWYVEMIKFNPQMFGFLPANLKGSLRFYIEEWKTPFKDTVEELGERDPQIQVIESYGKIRGTLIKKFEIHDGLSFEYEIAYRESGKSEADSSSSDENKEKNDNIEEADDERVDENSEN</sequence>
<proteinExistence type="predicted"/>
<name>A0AC34GRQ2_9BILA</name>
<protein>
    <submittedName>
        <fullName evidence="2">Uncharacterized protein</fullName>
    </submittedName>
</protein>
<organism evidence="1 2">
    <name type="scientific">Panagrolaimus sp. ES5</name>
    <dbReference type="NCBI Taxonomy" id="591445"/>
    <lineage>
        <taxon>Eukaryota</taxon>
        <taxon>Metazoa</taxon>
        <taxon>Ecdysozoa</taxon>
        <taxon>Nematoda</taxon>
        <taxon>Chromadorea</taxon>
        <taxon>Rhabditida</taxon>
        <taxon>Tylenchina</taxon>
        <taxon>Panagrolaimomorpha</taxon>
        <taxon>Panagrolaimoidea</taxon>
        <taxon>Panagrolaimidae</taxon>
        <taxon>Panagrolaimus</taxon>
    </lineage>
</organism>
<dbReference type="WBParaSite" id="ES5_v2.g7324.t1">
    <property type="protein sequence ID" value="ES5_v2.g7324.t1"/>
    <property type="gene ID" value="ES5_v2.g7324"/>
</dbReference>
<evidence type="ECO:0000313" key="2">
    <source>
        <dbReference type="WBParaSite" id="ES5_v2.g7324.t1"/>
    </source>
</evidence>
<dbReference type="Proteomes" id="UP000887579">
    <property type="component" value="Unplaced"/>
</dbReference>
<reference evidence="2" key="1">
    <citation type="submission" date="2022-11" db="UniProtKB">
        <authorList>
            <consortium name="WormBaseParasite"/>
        </authorList>
    </citation>
    <scope>IDENTIFICATION</scope>
</reference>
<accession>A0AC34GRQ2</accession>
<evidence type="ECO:0000313" key="1">
    <source>
        <dbReference type="Proteomes" id="UP000887579"/>
    </source>
</evidence>